<sequence length="78" mass="8121">MPDPTDPRSDFDAPRPAGSGPEGFGDLPIQPTGSGVADLEIAYEQMRLGEDDDRPVDPDVAIPTEDTSDAADSAAHPS</sequence>
<keyword evidence="3" id="KW-1185">Reference proteome</keyword>
<feature type="region of interest" description="Disordered" evidence="1">
    <location>
        <begin position="1"/>
        <end position="78"/>
    </location>
</feature>
<proteinExistence type="predicted"/>
<protein>
    <submittedName>
        <fullName evidence="2">Uncharacterized protein</fullName>
    </submittedName>
</protein>
<dbReference type="Proteomes" id="UP001500523">
    <property type="component" value="Unassembled WGS sequence"/>
</dbReference>
<gene>
    <name evidence="2" type="ORF">GCM10022268_05030</name>
</gene>
<accession>A0ABP7CWB6</accession>
<evidence type="ECO:0000256" key="1">
    <source>
        <dbReference type="SAM" id="MobiDB-lite"/>
    </source>
</evidence>
<organism evidence="2 3">
    <name type="scientific">Sphingomonas cynarae</name>
    <dbReference type="NCBI Taxonomy" id="930197"/>
    <lineage>
        <taxon>Bacteria</taxon>
        <taxon>Pseudomonadati</taxon>
        <taxon>Pseudomonadota</taxon>
        <taxon>Alphaproteobacteria</taxon>
        <taxon>Sphingomonadales</taxon>
        <taxon>Sphingomonadaceae</taxon>
        <taxon>Sphingomonas</taxon>
    </lineage>
</organism>
<feature type="compositionally biased region" description="Basic and acidic residues" evidence="1">
    <location>
        <begin position="1"/>
        <end position="13"/>
    </location>
</feature>
<dbReference type="EMBL" id="BAABBF010000001">
    <property type="protein sequence ID" value="GAA3697497.1"/>
    <property type="molecule type" value="Genomic_DNA"/>
</dbReference>
<dbReference type="RefSeq" id="WP_344691785.1">
    <property type="nucleotide sequence ID" value="NZ_BAABBF010000001.1"/>
</dbReference>
<evidence type="ECO:0000313" key="2">
    <source>
        <dbReference type="EMBL" id="GAA3697497.1"/>
    </source>
</evidence>
<name>A0ABP7CWB6_9SPHN</name>
<comment type="caution">
    <text evidence="2">The sequence shown here is derived from an EMBL/GenBank/DDBJ whole genome shotgun (WGS) entry which is preliminary data.</text>
</comment>
<evidence type="ECO:0000313" key="3">
    <source>
        <dbReference type="Proteomes" id="UP001500523"/>
    </source>
</evidence>
<reference evidence="3" key="1">
    <citation type="journal article" date="2019" name="Int. J. Syst. Evol. Microbiol.">
        <title>The Global Catalogue of Microorganisms (GCM) 10K type strain sequencing project: providing services to taxonomists for standard genome sequencing and annotation.</title>
        <authorList>
            <consortium name="The Broad Institute Genomics Platform"/>
            <consortium name="The Broad Institute Genome Sequencing Center for Infectious Disease"/>
            <person name="Wu L."/>
            <person name="Ma J."/>
        </authorList>
    </citation>
    <scope>NUCLEOTIDE SEQUENCE [LARGE SCALE GENOMIC DNA]</scope>
    <source>
        <strain evidence="3">JCM 17498</strain>
    </source>
</reference>